<name>A0A4S8IES0_MUSBA</name>
<reference evidence="2 3" key="1">
    <citation type="journal article" date="2019" name="Nat. Plants">
        <title>Genome sequencing of Musa balbisiana reveals subgenome evolution and function divergence in polyploid bananas.</title>
        <authorList>
            <person name="Yao X."/>
        </authorList>
    </citation>
    <scope>NUCLEOTIDE SEQUENCE [LARGE SCALE GENOMIC DNA]</scope>
    <source>
        <strain evidence="3">cv. DH-PKW</strain>
        <tissue evidence="2">Leaves</tissue>
    </source>
</reference>
<keyword evidence="1" id="KW-0472">Membrane</keyword>
<dbReference type="EMBL" id="PYDT01000010">
    <property type="protein sequence ID" value="THU46707.1"/>
    <property type="molecule type" value="Genomic_DNA"/>
</dbReference>
<keyword evidence="1" id="KW-1133">Transmembrane helix</keyword>
<keyword evidence="1" id="KW-0812">Transmembrane</keyword>
<sequence>MGQTGPSLDIIGPDDNNELSLVVVVVVGLVFILYQRNEKGGVGFDQLHVSQWGGVALKAVGGWTFEWRCFGGVES</sequence>
<evidence type="ECO:0000256" key="1">
    <source>
        <dbReference type="SAM" id="Phobius"/>
    </source>
</evidence>
<proteinExistence type="predicted"/>
<accession>A0A4S8IES0</accession>
<protein>
    <submittedName>
        <fullName evidence="2">Uncharacterized protein</fullName>
    </submittedName>
</protein>
<dbReference type="AlphaFoldDB" id="A0A4S8IES0"/>
<evidence type="ECO:0000313" key="2">
    <source>
        <dbReference type="EMBL" id="THU46707.1"/>
    </source>
</evidence>
<feature type="transmembrane region" description="Helical" evidence="1">
    <location>
        <begin position="17"/>
        <end position="34"/>
    </location>
</feature>
<dbReference type="Proteomes" id="UP000317650">
    <property type="component" value="Chromosome 9"/>
</dbReference>
<keyword evidence="3" id="KW-1185">Reference proteome</keyword>
<evidence type="ECO:0000313" key="3">
    <source>
        <dbReference type="Proteomes" id="UP000317650"/>
    </source>
</evidence>
<comment type="caution">
    <text evidence="2">The sequence shown here is derived from an EMBL/GenBank/DDBJ whole genome shotgun (WGS) entry which is preliminary data.</text>
</comment>
<gene>
    <name evidence="2" type="ORF">C4D60_Mb09t07730</name>
</gene>
<organism evidence="2 3">
    <name type="scientific">Musa balbisiana</name>
    <name type="common">Banana</name>
    <dbReference type="NCBI Taxonomy" id="52838"/>
    <lineage>
        <taxon>Eukaryota</taxon>
        <taxon>Viridiplantae</taxon>
        <taxon>Streptophyta</taxon>
        <taxon>Embryophyta</taxon>
        <taxon>Tracheophyta</taxon>
        <taxon>Spermatophyta</taxon>
        <taxon>Magnoliopsida</taxon>
        <taxon>Liliopsida</taxon>
        <taxon>Zingiberales</taxon>
        <taxon>Musaceae</taxon>
        <taxon>Musa</taxon>
    </lineage>
</organism>